<keyword evidence="3" id="KW-1185">Reference proteome</keyword>
<reference evidence="2 3" key="1">
    <citation type="submission" date="2021-11" db="EMBL/GenBank/DDBJ databases">
        <title>Comparative genomics of bee honey and flower isolates.</title>
        <authorList>
            <person name="Bechtner J.D."/>
            <person name="Gallus M.K."/>
            <person name="Ehrmann M."/>
        </authorList>
    </citation>
    <scope>NUCLEOTIDE SEQUENCE [LARGE SCALE GENOMIC DNA]</scope>
    <source>
        <strain evidence="2 3">M161</strain>
    </source>
</reference>
<gene>
    <name evidence="2" type="ORF">LNP07_04885</name>
</gene>
<dbReference type="Proteomes" id="UP001522905">
    <property type="component" value="Unassembled WGS sequence"/>
</dbReference>
<evidence type="ECO:0008006" key="4">
    <source>
        <dbReference type="Google" id="ProtNLM"/>
    </source>
</evidence>
<feature type="signal peptide" evidence="1">
    <location>
        <begin position="1"/>
        <end position="25"/>
    </location>
</feature>
<accession>A0ABT0I296</accession>
<dbReference type="RefSeq" id="WP_248601736.1">
    <property type="nucleotide sequence ID" value="NZ_JAJIAO010000004.1"/>
</dbReference>
<evidence type="ECO:0000313" key="2">
    <source>
        <dbReference type="EMBL" id="MCK8624848.1"/>
    </source>
</evidence>
<evidence type="ECO:0000313" key="3">
    <source>
        <dbReference type="Proteomes" id="UP001522905"/>
    </source>
</evidence>
<keyword evidence="1" id="KW-0732">Signal</keyword>
<sequence length="119" mass="13594">MKKLFTLFILTFSIMLFTNANVANAQSNPGFNSNYWSKVRKVQATKKVTTHLVTLKHGDWANNTKILQSKNINRGQIIKVQNGGASWGWIVSGKGFNSHHKAFWTMNKPLNTKWFKLVK</sequence>
<comment type="caution">
    <text evidence="2">The sequence shown here is derived from an EMBL/GenBank/DDBJ whole genome shotgun (WGS) entry which is preliminary data.</text>
</comment>
<organism evidence="2 3">
    <name type="scientific">Apilactobacillus xinyiensis</name>
    <dbReference type="NCBI Taxonomy" id="2841032"/>
    <lineage>
        <taxon>Bacteria</taxon>
        <taxon>Bacillati</taxon>
        <taxon>Bacillota</taxon>
        <taxon>Bacilli</taxon>
        <taxon>Lactobacillales</taxon>
        <taxon>Lactobacillaceae</taxon>
        <taxon>Apilactobacillus</taxon>
    </lineage>
</organism>
<protein>
    <recommendedName>
        <fullName evidence="4">SH3b domain-containing protein</fullName>
    </recommendedName>
</protein>
<dbReference type="EMBL" id="JAJIAO010000004">
    <property type="protein sequence ID" value="MCK8624848.1"/>
    <property type="molecule type" value="Genomic_DNA"/>
</dbReference>
<feature type="chain" id="PRO_5045956159" description="SH3b domain-containing protein" evidence="1">
    <location>
        <begin position="26"/>
        <end position="119"/>
    </location>
</feature>
<proteinExistence type="predicted"/>
<name>A0ABT0I296_9LACO</name>
<evidence type="ECO:0000256" key="1">
    <source>
        <dbReference type="SAM" id="SignalP"/>
    </source>
</evidence>